<keyword evidence="6" id="KW-0479">Metal-binding</keyword>
<organism evidence="16 17">
    <name type="scientific">Drosophila busckii</name>
    <name type="common">Fruit fly</name>
    <dbReference type="NCBI Taxonomy" id="30019"/>
    <lineage>
        <taxon>Eukaryota</taxon>
        <taxon>Metazoa</taxon>
        <taxon>Ecdysozoa</taxon>
        <taxon>Arthropoda</taxon>
        <taxon>Hexapoda</taxon>
        <taxon>Insecta</taxon>
        <taxon>Pterygota</taxon>
        <taxon>Neoptera</taxon>
        <taxon>Endopterygota</taxon>
        <taxon>Diptera</taxon>
        <taxon>Brachycera</taxon>
        <taxon>Muscomorpha</taxon>
        <taxon>Ephydroidea</taxon>
        <taxon>Drosophilidae</taxon>
        <taxon>Drosophila</taxon>
    </lineage>
</organism>
<evidence type="ECO:0000256" key="3">
    <source>
        <dbReference type="ARBA" id="ARBA00004319"/>
    </source>
</evidence>
<dbReference type="EC" id="1.14.11.2" evidence="5"/>
<comment type="subcellular location">
    <subcellularLocation>
        <location evidence="3">Endoplasmic reticulum lumen</location>
    </subcellularLocation>
</comment>
<comment type="function">
    <text evidence="2">Catalyzes the post-translational formation of 4-hydroxyproline in -Xaa-Pro-Gly- sequences in collagens and other proteins.</text>
</comment>
<evidence type="ECO:0000313" key="17">
    <source>
        <dbReference type="Proteomes" id="UP000494163"/>
    </source>
</evidence>
<evidence type="ECO:0000256" key="9">
    <source>
        <dbReference type="ARBA" id="ARBA00022964"/>
    </source>
</evidence>
<evidence type="ECO:0000256" key="11">
    <source>
        <dbReference type="ARBA" id="ARBA00023004"/>
    </source>
</evidence>
<evidence type="ECO:0000256" key="1">
    <source>
        <dbReference type="ARBA" id="ARBA00001961"/>
    </source>
</evidence>
<reference evidence="16 17" key="1">
    <citation type="submission" date="2015-08" db="EMBL/GenBank/DDBJ databases">
        <title>Ancestral chromatin configuration constrains chromatin evolution on differentiating sex chromosomes in Drosophila.</title>
        <authorList>
            <person name="Zhou Q."/>
            <person name="Bachtrog D."/>
        </authorList>
    </citation>
    <scope>NUCLEOTIDE SEQUENCE [LARGE SCALE GENOMIC DNA]</scope>
    <source>
        <tissue evidence="16">Whole larvae</tissue>
    </source>
</reference>
<dbReference type="Pfam" id="PF08336">
    <property type="entry name" value="P4Ha_N"/>
    <property type="match status" value="1"/>
</dbReference>
<dbReference type="SMR" id="A0A0M5J2E7"/>
<dbReference type="OrthoDB" id="420380at2759"/>
<dbReference type="Proteomes" id="UP000494163">
    <property type="component" value="Chromosome 3R"/>
</dbReference>
<keyword evidence="10" id="KW-0560">Oxidoreductase</keyword>
<dbReference type="GO" id="GO:0031418">
    <property type="term" value="F:L-ascorbic acid binding"/>
    <property type="evidence" value="ECO:0007669"/>
    <property type="project" value="UniProtKB-KW"/>
</dbReference>
<dbReference type="PANTHER" id="PTHR10869">
    <property type="entry name" value="PROLYL 4-HYDROXYLASE ALPHA SUBUNIT"/>
    <property type="match status" value="1"/>
</dbReference>
<dbReference type="InterPro" id="IPR005123">
    <property type="entry name" value="Oxoglu/Fe-dep_dioxygenase_dom"/>
</dbReference>
<dbReference type="PROSITE" id="PS51471">
    <property type="entry name" value="FE2OG_OXY"/>
    <property type="match status" value="1"/>
</dbReference>
<keyword evidence="7" id="KW-0256">Endoplasmic reticulum</keyword>
<evidence type="ECO:0000313" key="16">
    <source>
        <dbReference type="EMBL" id="ALC47624.1"/>
    </source>
</evidence>
<accession>A0A0M5J2E7</accession>
<evidence type="ECO:0000256" key="12">
    <source>
        <dbReference type="ARBA" id="ARBA00023180"/>
    </source>
</evidence>
<feature type="non-terminal residue" evidence="16">
    <location>
        <position position="1"/>
    </location>
</feature>
<sequence length="531" mass="60883">RVLIALILVQVLKLNSAEYFSSTSGLEQLLGTELVLLDELQKYVNEIKDHAELLQSEIDVIRAEHVSAAEQSHEYLNNPLNAFRLIKRLHSDWETIERSVESEASATNFLEAVTRCRQHLSYPTSDDFVGTTLALTRLQQTYELDVAELASGMLQGVKYGTAMSWQDCFVLGQHLYQLRDYNNTLPWLRQSMELLLQESYSNESFSLDFVETVAGYHQSLGDHEQALQLVNHVLRVQPEQRLHLLATRAELEQLIRDGIKQGLLHDPALHTPNYHQSQEFKQYQQVCREQLQPSAAAQRHLRCRLQRAKSYFNYKLEELQSEPYIVQVHEVVSLADSLKLQQLARPGLQRSEVYSVHGSERISANYRTSQGTTFEYDHHPVMLKLRQHVAHLTGLNMQHAEQLQIANYGIGGHYEPHMDSFDDSYDYSEEDDTTNRIATGIFYLSDVQAGGGTAFPFLPLLVKPERGSLLLWYNLHTSGDPDYRTRHAGCPVLQGSKWIANVWIRLRNQDHVRPCALESDTHLSLPFKDHK</sequence>
<keyword evidence="13" id="KW-0175">Coiled coil</keyword>
<dbReference type="Pfam" id="PF13640">
    <property type="entry name" value="2OG-FeII_Oxy_3"/>
    <property type="match status" value="1"/>
</dbReference>
<gene>
    <name evidence="16" type="ORF">Dbus_chr3Rg2374</name>
</gene>
<dbReference type="STRING" id="30019.A0A0M5J2E7"/>
<dbReference type="InterPro" id="IPR011990">
    <property type="entry name" value="TPR-like_helical_dom_sf"/>
</dbReference>
<evidence type="ECO:0000256" key="7">
    <source>
        <dbReference type="ARBA" id="ARBA00022824"/>
    </source>
</evidence>
<keyword evidence="14" id="KW-0732">Signal</keyword>
<keyword evidence="11" id="KW-0408">Iron</keyword>
<dbReference type="EMBL" id="CP012526">
    <property type="protein sequence ID" value="ALC47624.1"/>
    <property type="molecule type" value="Genomic_DNA"/>
</dbReference>
<dbReference type="Gene3D" id="6.10.140.1460">
    <property type="match status" value="1"/>
</dbReference>
<comment type="cofactor">
    <cofactor evidence="1">
        <name>L-ascorbate</name>
        <dbReference type="ChEBI" id="CHEBI:38290"/>
    </cofactor>
</comment>
<dbReference type="PANTHER" id="PTHR10869:SF244">
    <property type="entry name" value="PROLYL 4-HYDROXYLASE SUBUNIT ALPHA-2"/>
    <property type="match status" value="1"/>
</dbReference>
<dbReference type="GO" id="GO:0005788">
    <property type="term" value="C:endoplasmic reticulum lumen"/>
    <property type="evidence" value="ECO:0007669"/>
    <property type="project" value="UniProtKB-SubCell"/>
</dbReference>
<dbReference type="SMART" id="SM00702">
    <property type="entry name" value="P4Hc"/>
    <property type="match status" value="1"/>
</dbReference>
<evidence type="ECO:0000256" key="8">
    <source>
        <dbReference type="ARBA" id="ARBA00022896"/>
    </source>
</evidence>
<protein>
    <recommendedName>
        <fullName evidence="5">procollagen-proline 4-dioxygenase</fullName>
        <ecNumber evidence="5">1.14.11.2</ecNumber>
    </recommendedName>
</protein>
<keyword evidence="17" id="KW-1185">Reference proteome</keyword>
<evidence type="ECO:0000256" key="5">
    <source>
        <dbReference type="ARBA" id="ARBA00012269"/>
    </source>
</evidence>
<evidence type="ECO:0000256" key="2">
    <source>
        <dbReference type="ARBA" id="ARBA00002035"/>
    </source>
</evidence>
<dbReference type="Gene3D" id="2.60.120.620">
    <property type="entry name" value="q2cbj1_9rhob like domain"/>
    <property type="match status" value="1"/>
</dbReference>
<dbReference type="SUPFAM" id="SSF48452">
    <property type="entry name" value="TPR-like"/>
    <property type="match status" value="1"/>
</dbReference>
<dbReference type="InterPro" id="IPR044862">
    <property type="entry name" value="Pro_4_hyd_alph_FE2OG_OXY"/>
</dbReference>
<feature type="domain" description="Fe2OG dioxygenase" evidence="15">
    <location>
        <begin position="399"/>
        <end position="506"/>
    </location>
</feature>
<keyword evidence="9" id="KW-0223">Dioxygenase</keyword>
<comment type="similarity">
    <text evidence="4">Belongs to the P4HA family.</text>
</comment>
<evidence type="ECO:0000256" key="10">
    <source>
        <dbReference type="ARBA" id="ARBA00023002"/>
    </source>
</evidence>
<evidence type="ECO:0000256" key="13">
    <source>
        <dbReference type="SAM" id="Coils"/>
    </source>
</evidence>
<dbReference type="GO" id="GO:0004656">
    <property type="term" value="F:procollagen-proline 4-dioxygenase activity"/>
    <property type="evidence" value="ECO:0007669"/>
    <property type="project" value="UniProtKB-EC"/>
</dbReference>
<name>A0A0M5J2E7_DROBS</name>
<dbReference type="OMA" id="MGDHENA"/>
<dbReference type="InterPro" id="IPR045054">
    <property type="entry name" value="P4HA-like"/>
</dbReference>
<evidence type="ECO:0000256" key="4">
    <source>
        <dbReference type="ARBA" id="ARBA00006511"/>
    </source>
</evidence>
<feature type="non-terminal residue" evidence="16">
    <location>
        <position position="531"/>
    </location>
</feature>
<feature type="coiled-coil region" evidence="13">
    <location>
        <begin position="37"/>
        <end position="64"/>
    </location>
</feature>
<feature type="chain" id="PRO_5005803470" description="procollagen-proline 4-dioxygenase" evidence="14">
    <location>
        <begin position="18"/>
        <end position="531"/>
    </location>
</feature>
<evidence type="ECO:0000259" key="15">
    <source>
        <dbReference type="PROSITE" id="PS51471"/>
    </source>
</evidence>
<keyword evidence="8" id="KW-0847">Vitamin C</keyword>
<dbReference type="FunFam" id="2.60.120.620:FF:000011">
    <property type="entry name" value="Prolyl alpha subunit"/>
    <property type="match status" value="1"/>
</dbReference>
<dbReference type="InterPro" id="IPR013547">
    <property type="entry name" value="P4H_N"/>
</dbReference>
<evidence type="ECO:0000256" key="6">
    <source>
        <dbReference type="ARBA" id="ARBA00022723"/>
    </source>
</evidence>
<dbReference type="Gene3D" id="1.25.40.10">
    <property type="entry name" value="Tetratricopeptide repeat domain"/>
    <property type="match status" value="1"/>
</dbReference>
<dbReference type="InterPro" id="IPR006620">
    <property type="entry name" value="Pro_4_hyd_alph"/>
</dbReference>
<evidence type="ECO:0000256" key="14">
    <source>
        <dbReference type="SAM" id="SignalP"/>
    </source>
</evidence>
<feature type="signal peptide" evidence="14">
    <location>
        <begin position="1"/>
        <end position="17"/>
    </location>
</feature>
<dbReference type="GO" id="GO:0005506">
    <property type="term" value="F:iron ion binding"/>
    <property type="evidence" value="ECO:0007669"/>
    <property type="project" value="InterPro"/>
</dbReference>
<dbReference type="AlphaFoldDB" id="A0A0M5J2E7"/>
<proteinExistence type="inferred from homology"/>
<keyword evidence="12" id="KW-0325">Glycoprotein</keyword>